<dbReference type="GO" id="GO:0019239">
    <property type="term" value="F:deaminase activity"/>
    <property type="evidence" value="ECO:0007669"/>
    <property type="project" value="TreeGrafter"/>
</dbReference>
<dbReference type="Pfam" id="PF01042">
    <property type="entry name" value="Ribonuc_L-PSP"/>
    <property type="match status" value="1"/>
</dbReference>
<dbReference type="CDD" id="cd00448">
    <property type="entry name" value="YjgF_YER057c_UK114_family"/>
    <property type="match status" value="1"/>
</dbReference>
<name>A0A438NBT4_EXOME</name>
<comment type="caution">
    <text evidence="2">The sequence shown here is derived from an EMBL/GenBank/DDBJ whole genome shotgun (WGS) entry which is preliminary data.</text>
</comment>
<dbReference type="SUPFAM" id="SSF55298">
    <property type="entry name" value="YjgF-like"/>
    <property type="match status" value="1"/>
</dbReference>
<accession>A0A438NBT4</accession>
<dbReference type="GO" id="GO:0005829">
    <property type="term" value="C:cytosol"/>
    <property type="evidence" value="ECO:0007669"/>
    <property type="project" value="TreeGrafter"/>
</dbReference>
<dbReference type="VEuPathDB" id="FungiDB:PV10_08117"/>
<dbReference type="InterPro" id="IPR035959">
    <property type="entry name" value="RutC-like_sf"/>
</dbReference>
<dbReference type="InterPro" id="IPR006175">
    <property type="entry name" value="YjgF/YER057c/UK114"/>
</dbReference>
<dbReference type="Gene3D" id="3.30.1330.40">
    <property type="entry name" value="RutC-like"/>
    <property type="match status" value="1"/>
</dbReference>
<dbReference type="EMBL" id="NAJM01000009">
    <property type="protein sequence ID" value="RVX73233.1"/>
    <property type="molecule type" value="Genomic_DNA"/>
</dbReference>
<dbReference type="Proteomes" id="UP000288859">
    <property type="component" value="Unassembled WGS sequence"/>
</dbReference>
<reference evidence="2 3" key="1">
    <citation type="submission" date="2017-03" db="EMBL/GenBank/DDBJ databases">
        <title>Genomes of endolithic fungi from Antarctica.</title>
        <authorList>
            <person name="Coleine C."/>
            <person name="Masonjones S."/>
            <person name="Stajich J.E."/>
        </authorList>
    </citation>
    <scope>NUCLEOTIDE SEQUENCE [LARGE SCALE GENOMIC DNA]</scope>
    <source>
        <strain evidence="2 3">CCFEE 6314</strain>
    </source>
</reference>
<comment type="similarity">
    <text evidence="1">Belongs to the RutC family.</text>
</comment>
<evidence type="ECO:0000313" key="3">
    <source>
        <dbReference type="Proteomes" id="UP000288859"/>
    </source>
</evidence>
<evidence type="ECO:0000313" key="2">
    <source>
        <dbReference type="EMBL" id="RVX73233.1"/>
    </source>
</evidence>
<dbReference type="PANTHER" id="PTHR11803:SF58">
    <property type="entry name" value="PROTEIN HMF1-RELATED"/>
    <property type="match status" value="1"/>
</dbReference>
<proteinExistence type="inferred from homology"/>
<dbReference type="PANTHER" id="PTHR11803">
    <property type="entry name" value="2-IMINOBUTANOATE/2-IMINOPROPANOATE DEAMINASE RIDA"/>
    <property type="match status" value="1"/>
</dbReference>
<sequence>MATPIYSTLTTIRQDVYTDKAAAPFQHVFSQAIRSGNKIYCSGSVGLSTKTGTLVEGGIQAETERVLDNLEAVLNEADTGLDKVIKVNVYLKDIARDFSAMNEVYVRRFAMPMPEQNSSQN</sequence>
<organism evidence="2 3">
    <name type="scientific">Exophiala mesophila</name>
    <name type="common">Black yeast-like fungus</name>
    <dbReference type="NCBI Taxonomy" id="212818"/>
    <lineage>
        <taxon>Eukaryota</taxon>
        <taxon>Fungi</taxon>
        <taxon>Dikarya</taxon>
        <taxon>Ascomycota</taxon>
        <taxon>Pezizomycotina</taxon>
        <taxon>Eurotiomycetes</taxon>
        <taxon>Chaetothyriomycetidae</taxon>
        <taxon>Chaetothyriales</taxon>
        <taxon>Herpotrichiellaceae</taxon>
        <taxon>Exophiala</taxon>
    </lineage>
</organism>
<evidence type="ECO:0000256" key="1">
    <source>
        <dbReference type="ARBA" id="ARBA00010552"/>
    </source>
</evidence>
<dbReference type="GO" id="GO:0005739">
    <property type="term" value="C:mitochondrion"/>
    <property type="evidence" value="ECO:0007669"/>
    <property type="project" value="TreeGrafter"/>
</dbReference>
<protein>
    <submittedName>
        <fullName evidence="2">Uncharacterized protein</fullName>
    </submittedName>
</protein>
<gene>
    <name evidence="2" type="ORF">B0A52_02361</name>
</gene>
<dbReference type="OrthoDB" id="309640at2759"/>
<dbReference type="AlphaFoldDB" id="A0A438NBT4"/>